<comment type="subcellular location">
    <subcellularLocation>
        <location evidence="1">Membrane</location>
        <topology evidence="1">Multi-pass membrane protein</topology>
    </subcellularLocation>
</comment>
<dbReference type="InterPro" id="IPR000326">
    <property type="entry name" value="PAP2/HPO"/>
</dbReference>
<feature type="transmembrane region" description="Helical" evidence="7">
    <location>
        <begin position="54"/>
        <end position="79"/>
    </location>
</feature>
<feature type="transmembrane region" description="Helical" evidence="7">
    <location>
        <begin position="12"/>
        <end position="34"/>
    </location>
</feature>
<dbReference type="PANTHER" id="PTHR10165:SF154">
    <property type="entry name" value="PAP2 DOMAIN PROTEIN (AFU_ORTHOLOGUE AFUA_1G09730)"/>
    <property type="match status" value="1"/>
</dbReference>
<accession>A0ABQ8GW12</accession>
<evidence type="ECO:0000256" key="3">
    <source>
        <dbReference type="ARBA" id="ARBA00022692"/>
    </source>
</evidence>
<dbReference type="EMBL" id="JAGTJR010000001">
    <property type="protein sequence ID" value="KAH7065438.1"/>
    <property type="molecule type" value="Genomic_DNA"/>
</dbReference>
<dbReference type="InterPro" id="IPR036938">
    <property type="entry name" value="PAP2/HPO_sf"/>
</dbReference>
<organism evidence="9 10">
    <name type="scientific">Macrophomina phaseolina</name>
    <dbReference type="NCBI Taxonomy" id="35725"/>
    <lineage>
        <taxon>Eukaryota</taxon>
        <taxon>Fungi</taxon>
        <taxon>Dikarya</taxon>
        <taxon>Ascomycota</taxon>
        <taxon>Pezizomycotina</taxon>
        <taxon>Dothideomycetes</taxon>
        <taxon>Dothideomycetes incertae sedis</taxon>
        <taxon>Botryosphaeriales</taxon>
        <taxon>Botryosphaeriaceae</taxon>
        <taxon>Macrophomina</taxon>
    </lineage>
</organism>
<dbReference type="InterPro" id="IPR043216">
    <property type="entry name" value="PAP-like"/>
</dbReference>
<gene>
    <name evidence="9" type="ORF">B0J12DRAFT_36258</name>
</gene>
<keyword evidence="4 7" id="KW-1133">Transmembrane helix</keyword>
<dbReference type="PANTHER" id="PTHR10165">
    <property type="entry name" value="LIPID PHOSPHATE PHOSPHATASE"/>
    <property type="match status" value="1"/>
</dbReference>
<evidence type="ECO:0000256" key="7">
    <source>
        <dbReference type="SAM" id="Phobius"/>
    </source>
</evidence>
<keyword evidence="10" id="KW-1185">Reference proteome</keyword>
<protein>
    <submittedName>
        <fullName evidence="9">Diacylglycerol pyrophosphate phosphatase</fullName>
    </submittedName>
</protein>
<feature type="domain" description="Phosphatidic acid phosphatase type 2/haloperoxidase" evidence="8">
    <location>
        <begin position="104"/>
        <end position="294"/>
    </location>
</feature>
<dbReference type="Pfam" id="PF01569">
    <property type="entry name" value="PAP2"/>
    <property type="match status" value="1"/>
</dbReference>
<comment type="caution">
    <text evidence="9">The sequence shown here is derived from an EMBL/GenBank/DDBJ whole genome shotgun (WGS) entry which is preliminary data.</text>
</comment>
<evidence type="ECO:0000256" key="4">
    <source>
        <dbReference type="ARBA" id="ARBA00022989"/>
    </source>
</evidence>
<reference evidence="9 10" key="1">
    <citation type="journal article" date="2021" name="Nat. Commun.">
        <title>Genetic determinants of endophytism in the Arabidopsis root mycobiome.</title>
        <authorList>
            <person name="Mesny F."/>
            <person name="Miyauchi S."/>
            <person name="Thiergart T."/>
            <person name="Pickel B."/>
            <person name="Atanasova L."/>
            <person name="Karlsson M."/>
            <person name="Huettel B."/>
            <person name="Barry K.W."/>
            <person name="Haridas S."/>
            <person name="Chen C."/>
            <person name="Bauer D."/>
            <person name="Andreopoulos W."/>
            <person name="Pangilinan J."/>
            <person name="LaButti K."/>
            <person name="Riley R."/>
            <person name="Lipzen A."/>
            <person name="Clum A."/>
            <person name="Drula E."/>
            <person name="Henrissat B."/>
            <person name="Kohler A."/>
            <person name="Grigoriev I.V."/>
            <person name="Martin F.M."/>
            <person name="Hacquard S."/>
        </authorList>
    </citation>
    <scope>NUCLEOTIDE SEQUENCE [LARGE SCALE GENOMIC DNA]</scope>
    <source>
        <strain evidence="9 10">MPI-SDFR-AT-0080</strain>
    </source>
</reference>
<sequence>MQFLNRLTVSYVLDCLVLLAFAIIGGIFSVISPMRRAFSLTDPSISFPYGPDTISVSTVFLAAVVAPAIIIAIVCLAFVSRPASDGAPPSPPLQWRRKLWELFTGLLGLAFSAVLSFFLTQSMKNLFGKPRPDFLDRCNPDVSRMPQYTVGGYSSELLEGTSVHVTWEICNSKDGGGVGKAEFDDGFRSFPSGHCTIAFAGLVYLSLILAAKFSVTIPFLAPAPFQESAPQHSAPRTSPRSQAAAPPLHLFVLVFVPIGAAIYIASTRYTDYKHHGFDVLFSSLEGAVCAWFAFRYYHMPIRRGAGWAWGPRSNDRAFGIAIGTGTYHRPKSRSGAQDKGKAIQEDVERGGSVHRPNRGPDEIELVSNSTFTSSEGQTSVRHILGGSRS</sequence>
<keyword evidence="5 7" id="KW-0472">Membrane</keyword>
<evidence type="ECO:0000313" key="9">
    <source>
        <dbReference type="EMBL" id="KAH7065438.1"/>
    </source>
</evidence>
<dbReference type="SMART" id="SM00014">
    <property type="entry name" value="acidPPc"/>
    <property type="match status" value="1"/>
</dbReference>
<proteinExistence type="inferred from homology"/>
<evidence type="ECO:0000313" key="10">
    <source>
        <dbReference type="Proteomes" id="UP000774617"/>
    </source>
</evidence>
<evidence type="ECO:0000256" key="5">
    <source>
        <dbReference type="ARBA" id="ARBA00023136"/>
    </source>
</evidence>
<feature type="transmembrane region" description="Helical" evidence="7">
    <location>
        <begin position="99"/>
        <end position="119"/>
    </location>
</feature>
<dbReference type="Gene3D" id="1.20.144.10">
    <property type="entry name" value="Phosphatidic acid phosphatase type 2/haloperoxidase"/>
    <property type="match status" value="1"/>
</dbReference>
<evidence type="ECO:0000256" key="1">
    <source>
        <dbReference type="ARBA" id="ARBA00004141"/>
    </source>
</evidence>
<dbReference type="Proteomes" id="UP000774617">
    <property type="component" value="Unassembled WGS sequence"/>
</dbReference>
<feature type="transmembrane region" description="Helical" evidence="7">
    <location>
        <begin position="197"/>
        <end position="222"/>
    </location>
</feature>
<evidence type="ECO:0000256" key="2">
    <source>
        <dbReference type="ARBA" id="ARBA00008816"/>
    </source>
</evidence>
<keyword evidence="3 7" id="KW-0812">Transmembrane</keyword>
<dbReference type="CDD" id="cd03390">
    <property type="entry name" value="PAP2_containing_1_like"/>
    <property type="match status" value="1"/>
</dbReference>
<feature type="compositionally biased region" description="Polar residues" evidence="6">
    <location>
        <begin position="366"/>
        <end position="380"/>
    </location>
</feature>
<feature type="region of interest" description="Disordered" evidence="6">
    <location>
        <begin position="328"/>
        <end position="389"/>
    </location>
</feature>
<evidence type="ECO:0000256" key="6">
    <source>
        <dbReference type="SAM" id="MobiDB-lite"/>
    </source>
</evidence>
<evidence type="ECO:0000259" key="8">
    <source>
        <dbReference type="SMART" id="SM00014"/>
    </source>
</evidence>
<comment type="similarity">
    <text evidence="2">Belongs to the PA-phosphatase related phosphoesterase family.</text>
</comment>
<name>A0ABQ8GW12_9PEZI</name>
<feature type="transmembrane region" description="Helical" evidence="7">
    <location>
        <begin position="243"/>
        <end position="265"/>
    </location>
</feature>
<feature type="compositionally biased region" description="Basic and acidic residues" evidence="6">
    <location>
        <begin position="336"/>
        <end position="351"/>
    </location>
</feature>
<dbReference type="SUPFAM" id="SSF48317">
    <property type="entry name" value="Acid phosphatase/Vanadium-dependent haloperoxidase"/>
    <property type="match status" value="1"/>
</dbReference>